<comment type="caution">
    <text evidence="1">The sequence shown here is derived from an EMBL/GenBank/DDBJ whole genome shotgun (WGS) entry which is preliminary data.</text>
</comment>
<organism evidence="1 2">
    <name type="scientific">Phytoactinopolyspora mesophila</name>
    <dbReference type="NCBI Taxonomy" id="2650750"/>
    <lineage>
        <taxon>Bacteria</taxon>
        <taxon>Bacillati</taxon>
        <taxon>Actinomycetota</taxon>
        <taxon>Actinomycetes</taxon>
        <taxon>Jiangellales</taxon>
        <taxon>Jiangellaceae</taxon>
        <taxon>Phytoactinopolyspora</taxon>
    </lineage>
</organism>
<dbReference type="InterPro" id="IPR032584">
    <property type="entry name" value="DUF4913"/>
</dbReference>
<protein>
    <recommendedName>
        <fullName evidence="3">DUF4913 domain-containing protein</fullName>
    </recommendedName>
</protein>
<evidence type="ECO:0000313" key="2">
    <source>
        <dbReference type="Proteomes" id="UP000460435"/>
    </source>
</evidence>
<keyword evidence="2" id="KW-1185">Reference proteome</keyword>
<name>A0A7K3M131_9ACTN</name>
<reference evidence="1 2" key="1">
    <citation type="submission" date="2019-11" db="EMBL/GenBank/DDBJ databases">
        <authorList>
            <person name="Li X.-J."/>
            <person name="Feng X.-M."/>
        </authorList>
    </citation>
    <scope>NUCLEOTIDE SEQUENCE [LARGE SCALE GENOMIC DNA]</scope>
    <source>
        <strain evidence="1 2">XMNu-373</strain>
    </source>
</reference>
<evidence type="ECO:0008006" key="3">
    <source>
        <dbReference type="Google" id="ProtNLM"/>
    </source>
</evidence>
<dbReference type="AlphaFoldDB" id="A0A7K3M131"/>
<sequence length="176" mass="20290">MDDLHDESDPNADGLDPAVVEGLVAEFIGPKARRPVRWHEMSGDDYERTFVDLAGWVRRVAIRYQLDSRELPPCWWRHGALIEELTALWGSWEVAYSDRQSASAMADWHSIFNETRTRLREWTSRTGCSAREHRGGTTPPWADDLYNHWWSEFITAVLDEREVEAAAVHPDAGNRE</sequence>
<dbReference type="Pfam" id="PF16259">
    <property type="entry name" value="DUF4913"/>
    <property type="match status" value="1"/>
</dbReference>
<evidence type="ECO:0000313" key="1">
    <source>
        <dbReference type="EMBL" id="NDL57006.1"/>
    </source>
</evidence>
<dbReference type="Proteomes" id="UP000460435">
    <property type="component" value="Unassembled WGS sequence"/>
</dbReference>
<accession>A0A7K3M131</accession>
<dbReference type="RefSeq" id="WP_162449695.1">
    <property type="nucleotide sequence ID" value="NZ_WLZY01000002.1"/>
</dbReference>
<dbReference type="EMBL" id="WLZY01000002">
    <property type="protein sequence ID" value="NDL57006.1"/>
    <property type="molecule type" value="Genomic_DNA"/>
</dbReference>
<gene>
    <name evidence="1" type="ORF">F7O44_07975</name>
</gene>
<proteinExistence type="predicted"/>